<dbReference type="HAMAP" id="MF_01830">
    <property type="entry name" value="Hydro_lyase"/>
    <property type="match status" value="1"/>
</dbReference>
<reference evidence="4" key="1">
    <citation type="submission" date="2009-02" db="EMBL/GenBank/DDBJ databases">
        <authorList>
            <person name="Fulton L."/>
            <person name="Clifton S."/>
            <person name="Fulton B."/>
            <person name="Xu J."/>
            <person name="Minx P."/>
            <person name="Pepin K.H."/>
            <person name="Johnson M."/>
            <person name="Bhonagiri V."/>
            <person name="Nash W.E."/>
            <person name="Mardis E.R."/>
            <person name="Wilson R.K."/>
        </authorList>
    </citation>
    <scope>NUCLEOTIDE SEQUENCE [LARGE SCALE GENOMIC DNA]</scope>
    <source>
        <strain evidence="4">DSM 15053</strain>
    </source>
</reference>
<dbReference type="PIRSF" id="PIRSF029755">
    <property type="entry name" value="UCP029755"/>
    <property type="match status" value="1"/>
</dbReference>
<comment type="caution">
    <text evidence="4">The sequence shown here is derived from an EMBL/GenBank/DDBJ whole genome shotgun (WGS) entry which is preliminary data.</text>
</comment>
<keyword evidence="5" id="KW-1185">Reference proteome</keyword>
<dbReference type="InterPro" id="IPR038021">
    <property type="entry name" value="Putative_hydro-lyase"/>
</dbReference>
<evidence type="ECO:0000256" key="1">
    <source>
        <dbReference type="ARBA" id="ARBA00007896"/>
    </source>
</evidence>
<protein>
    <recommendedName>
        <fullName evidence="3">Putative hydro-lyase CLOHYLEM_07302</fullName>
        <ecNumber evidence="3">4.2.1.-</ecNumber>
    </recommendedName>
</protein>
<dbReference type="FunFam" id="3.30.2040.10:FF:000001">
    <property type="entry name" value="D-glutamate cyclase, mitochondrial"/>
    <property type="match status" value="1"/>
</dbReference>
<dbReference type="AlphaFoldDB" id="C0C5C6"/>
<evidence type="ECO:0000256" key="3">
    <source>
        <dbReference type="HAMAP-Rule" id="MF_01830"/>
    </source>
</evidence>
<comment type="similarity">
    <text evidence="1 3">Belongs to the D-glutamate cyclase family.</text>
</comment>
<proteinExistence type="inferred from homology"/>
<dbReference type="Pfam" id="PF07286">
    <property type="entry name" value="D-Glu_cyclase"/>
    <property type="match status" value="1"/>
</dbReference>
<dbReference type="GO" id="GO:0016829">
    <property type="term" value="F:lyase activity"/>
    <property type="evidence" value="ECO:0007669"/>
    <property type="project" value="UniProtKB-KW"/>
</dbReference>
<dbReference type="STRING" id="553973.CLOHYLEM_07302"/>
<dbReference type="EMBL" id="ABYI02000040">
    <property type="protein sequence ID" value="EEG72663.1"/>
    <property type="molecule type" value="Genomic_DNA"/>
</dbReference>
<dbReference type="Gene3D" id="3.30.2040.10">
    <property type="entry name" value="PSTPO5379-like domain"/>
    <property type="match status" value="1"/>
</dbReference>
<sequence>MTDYYDMSPQKARKLVRSGRITGPTSGMCAGYAQANLVILPRELAYDFLLFTQRNPKSCPVLEVSDTGSRQLRYLAQDADIATDFPRYRIYKKGELAGEYTDVEKFWRDDFVSFLIGCSFSFESALLDAGVPVRNIEENCNVPMYKTNIACTPAGIFCGSMVVSMRPLPREQVAEAVLVTGEMPRVHGAPIHIGDPEAIGITDITRPDFGDSVTVREGEVPVFWPCGVTPQNVVMNVKPEIVITHSPGHMFITDVKNAELKY</sequence>
<dbReference type="Proteomes" id="UP000004893">
    <property type="component" value="Unassembled WGS sequence"/>
</dbReference>
<reference evidence="4" key="2">
    <citation type="submission" date="2013-06" db="EMBL/GenBank/DDBJ databases">
        <title>Draft genome sequence of Clostridium hylemonae (DSM 15053).</title>
        <authorList>
            <person name="Sudarsanam P."/>
            <person name="Ley R."/>
            <person name="Guruge J."/>
            <person name="Turnbaugh P.J."/>
            <person name="Mahowald M."/>
            <person name="Liep D."/>
            <person name="Gordon J."/>
        </authorList>
    </citation>
    <scope>NUCLEOTIDE SEQUENCE</scope>
    <source>
        <strain evidence="4">DSM 15053</strain>
    </source>
</reference>
<dbReference type="eggNOG" id="COG4336">
    <property type="taxonomic scope" value="Bacteria"/>
</dbReference>
<dbReference type="Gene3D" id="3.40.1640.10">
    <property type="entry name" value="PSTPO5379-like"/>
    <property type="match status" value="1"/>
</dbReference>
<evidence type="ECO:0000313" key="4">
    <source>
        <dbReference type="EMBL" id="EEG72663.1"/>
    </source>
</evidence>
<evidence type="ECO:0000313" key="5">
    <source>
        <dbReference type="Proteomes" id="UP000004893"/>
    </source>
</evidence>
<dbReference type="RefSeq" id="WP_006444657.1">
    <property type="nucleotide sequence ID" value="NZ_CP036524.1"/>
</dbReference>
<evidence type="ECO:0000256" key="2">
    <source>
        <dbReference type="ARBA" id="ARBA00023239"/>
    </source>
</evidence>
<dbReference type="HOGENOM" id="CLU_059759_0_0_9"/>
<keyword evidence="2 3" id="KW-0456">Lyase</keyword>
<dbReference type="PANTHER" id="PTHR32022:SF10">
    <property type="entry name" value="D-GLUTAMATE CYCLASE, MITOCHONDRIAL"/>
    <property type="match status" value="1"/>
</dbReference>
<dbReference type="InterPro" id="IPR016938">
    <property type="entry name" value="UPF0317"/>
</dbReference>
<dbReference type="EC" id="4.2.1.-" evidence="3"/>
<dbReference type="PANTHER" id="PTHR32022">
    <property type="entry name" value="D-GLUTAMATE CYCLASE, MITOCHONDRIAL"/>
    <property type="match status" value="1"/>
</dbReference>
<dbReference type="InterPro" id="IPR009906">
    <property type="entry name" value="D-Glu_cyclase"/>
</dbReference>
<accession>C0C5C6</accession>
<organism evidence="4 5">
    <name type="scientific">[Clostridium] hylemonae DSM 15053</name>
    <dbReference type="NCBI Taxonomy" id="553973"/>
    <lineage>
        <taxon>Bacteria</taxon>
        <taxon>Bacillati</taxon>
        <taxon>Bacillota</taxon>
        <taxon>Clostridia</taxon>
        <taxon>Lachnospirales</taxon>
        <taxon>Lachnospiraceae</taxon>
    </lineage>
</organism>
<dbReference type="SUPFAM" id="SSF160920">
    <property type="entry name" value="PSTPO5379-like"/>
    <property type="match status" value="1"/>
</dbReference>
<dbReference type="NCBIfam" id="NF003969">
    <property type="entry name" value="PRK05463.1"/>
    <property type="match status" value="1"/>
</dbReference>
<name>C0C5C6_9FIRM</name>
<gene>
    <name evidence="4" type="ORF">CLOHYLEM_07302</name>
</gene>